<organism evidence="2 3">
    <name type="scientific">Rhamnella rubrinervis</name>
    <dbReference type="NCBI Taxonomy" id="2594499"/>
    <lineage>
        <taxon>Eukaryota</taxon>
        <taxon>Viridiplantae</taxon>
        <taxon>Streptophyta</taxon>
        <taxon>Embryophyta</taxon>
        <taxon>Tracheophyta</taxon>
        <taxon>Spermatophyta</taxon>
        <taxon>Magnoliopsida</taxon>
        <taxon>eudicotyledons</taxon>
        <taxon>Gunneridae</taxon>
        <taxon>Pentapetalae</taxon>
        <taxon>rosids</taxon>
        <taxon>fabids</taxon>
        <taxon>Rosales</taxon>
        <taxon>Rhamnaceae</taxon>
        <taxon>rhamnoid group</taxon>
        <taxon>Rhamneae</taxon>
        <taxon>Rhamnella</taxon>
    </lineage>
</organism>
<dbReference type="EMBL" id="VOIH02000011">
    <property type="protein sequence ID" value="KAF3433626.1"/>
    <property type="molecule type" value="Genomic_DNA"/>
</dbReference>
<feature type="compositionally biased region" description="Basic and acidic residues" evidence="1">
    <location>
        <begin position="79"/>
        <end position="91"/>
    </location>
</feature>
<accession>A0A8K0DNC3</accession>
<evidence type="ECO:0000256" key="1">
    <source>
        <dbReference type="SAM" id="MobiDB-lite"/>
    </source>
</evidence>
<keyword evidence="3" id="KW-1185">Reference proteome</keyword>
<feature type="region of interest" description="Disordered" evidence="1">
    <location>
        <begin position="60"/>
        <end position="91"/>
    </location>
</feature>
<name>A0A8K0DNC3_9ROSA</name>
<protein>
    <submittedName>
        <fullName evidence="2">Uncharacterized protein</fullName>
    </submittedName>
</protein>
<proteinExistence type="predicted"/>
<sequence>MLKYDEVVRRMIIKELEEEDFDPFRCSSFDARRQGTKKKIKGDLEEMDFEMSYAKVKDKDYHVSNDDEDDNPQTLPHYHSNEFHDDSSNKE</sequence>
<dbReference type="AlphaFoldDB" id="A0A8K0DNC3"/>
<reference evidence="2" key="1">
    <citation type="submission" date="2020-03" db="EMBL/GenBank/DDBJ databases">
        <title>A high-quality chromosome-level genome assembly of a woody plant with both climbing and erect habits, Rhamnella rubrinervis.</title>
        <authorList>
            <person name="Lu Z."/>
            <person name="Yang Y."/>
            <person name="Zhu X."/>
            <person name="Sun Y."/>
        </authorList>
    </citation>
    <scope>NUCLEOTIDE SEQUENCE</scope>
    <source>
        <strain evidence="2">BYM</strain>
        <tissue evidence="2">Leaf</tissue>
    </source>
</reference>
<evidence type="ECO:0000313" key="2">
    <source>
        <dbReference type="EMBL" id="KAF3433626.1"/>
    </source>
</evidence>
<comment type="caution">
    <text evidence="2">The sequence shown here is derived from an EMBL/GenBank/DDBJ whole genome shotgun (WGS) entry which is preliminary data.</text>
</comment>
<dbReference type="Proteomes" id="UP000796880">
    <property type="component" value="Unassembled WGS sequence"/>
</dbReference>
<evidence type="ECO:0000313" key="3">
    <source>
        <dbReference type="Proteomes" id="UP000796880"/>
    </source>
</evidence>
<gene>
    <name evidence="2" type="ORF">FNV43_RR24729</name>
</gene>